<protein>
    <submittedName>
        <fullName evidence="1">Uncharacterized protein</fullName>
    </submittedName>
</protein>
<name>A0ACB9T7N7_HOLOL</name>
<gene>
    <name evidence="1" type="ORF">MML48_4g00006126</name>
</gene>
<evidence type="ECO:0000313" key="2">
    <source>
        <dbReference type="Proteomes" id="UP001056778"/>
    </source>
</evidence>
<sequence length="233" mass="26169">MKYIQLLISFIFLTVIAVNESFCQEGILDKLTSGFKLAGRLLGLDRVVGVSQLVTETFGGNVQRDTKQNNGGNNIFSSFLRIFGFDVKKIGAITVNAIIFVAQLISTSLGKTAPPPSLSDERAREIKDGDPFEWLSNNTQMSDVIRYVQDKNLSEHIIEYIKEHSLDEETDCIQLLICKLSPFIDSMQKSLQPKGENEDSGKNVLFKHMPSIENITTIGDKCEENHPYCRLIY</sequence>
<accession>A0ACB9T7N7</accession>
<evidence type="ECO:0000313" key="1">
    <source>
        <dbReference type="EMBL" id="KAI4462816.1"/>
    </source>
</evidence>
<reference evidence="1" key="1">
    <citation type="submission" date="2022-04" db="EMBL/GenBank/DDBJ databases">
        <title>Chromosome-scale genome assembly of Holotrichia oblita Faldermann.</title>
        <authorList>
            <person name="Rongchong L."/>
        </authorList>
    </citation>
    <scope>NUCLEOTIDE SEQUENCE</scope>
    <source>
        <strain evidence="1">81SQS9</strain>
    </source>
</reference>
<comment type="caution">
    <text evidence="1">The sequence shown here is derived from an EMBL/GenBank/DDBJ whole genome shotgun (WGS) entry which is preliminary data.</text>
</comment>
<proteinExistence type="predicted"/>
<dbReference type="EMBL" id="CM043018">
    <property type="protein sequence ID" value="KAI4462816.1"/>
    <property type="molecule type" value="Genomic_DNA"/>
</dbReference>
<dbReference type="Proteomes" id="UP001056778">
    <property type="component" value="Chromosome 4"/>
</dbReference>
<keyword evidence="2" id="KW-1185">Reference proteome</keyword>
<organism evidence="1 2">
    <name type="scientific">Holotrichia oblita</name>
    <name type="common">Chafer beetle</name>
    <dbReference type="NCBI Taxonomy" id="644536"/>
    <lineage>
        <taxon>Eukaryota</taxon>
        <taxon>Metazoa</taxon>
        <taxon>Ecdysozoa</taxon>
        <taxon>Arthropoda</taxon>
        <taxon>Hexapoda</taxon>
        <taxon>Insecta</taxon>
        <taxon>Pterygota</taxon>
        <taxon>Neoptera</taxon>
        <taxon>Endopterygota</taxon>
        <taxon>Coleoptera</taxon>
        <taxon>Polyphaga</taxon>
        <taxon>Scarabaeiformia</taxon>
        <taxon>Scarabaeidae</taxon>
        <taxon>Melolonthinae</taxon>
        <taxon>Holotrichia</taxon>
    </lineage>
</organism>